<accession>A0A0P9KII3</accession>
<dbReference type="PANTHER" id="PTHR33055:SF3">
    <property type="entry name" value="PUTATIVE TRANSPOSASE FOR IS117-RELATED"/>
    <property type="match status" value="1"/>
</dbReference>
<dbReference type="InterPro" id="IPR047650">
    <property type="entry name" value="Transpos_IS110"/>
</dbReference>
<dbReference type="GO" id="GO:0004803">
    <property type="term" value="F:transposase activity"/>
    <property type="evidence" value="ECO:0007669"/>
    <property type="project" value="InterPro"/>
</dbReference>
<proteinExistence type="predicted"/>
<evidence type="ECO:0000313" key="3">
    <source>
        <dbReference type="EMBL" id="RMM07334.1"/>
    </source>
</evidence>
<dbReference type="PANTHER" id="PTHR33055">
    <property type="entry name" value="TRANSPOSASE FOR INSERTION SEQUENCE ELEMENT IS1111A"/>
    <property type="match status" value="1"/>
</dbReference>
<dbReference type="Pfam" id="PF02371">
    <property type="entry name" value="Transposase_20"/>
    <property type="match status" value="1"/>
</dbReference>
<feature type="domain" description="Transposase IS110-like N-terminal" evidence="1">
    <location>
        <begin position="7"/>
        <end position="146"/>
    </location>
</feature>
<dbReference type="OrthoDB" id="5289737at2"/>
<dbReference type="RefSeq" id="WP_055008387.1">
    <property type="nucleotide sequence ID" value="NZ_LJPW01000049.1"/>
</dbReference>
<dbReference type="Pfam" id="PF01548">
    <property type="entry name" value="DEDD_Tnp_IS110"/>
    <property type="match status" value="1"/>
</dbReference>
<evidence type="ECO:0000259" key="1">
    <source>
        <dbReference type="Pfam" id="PF01548"/>
    </source>
</evidence>
<comment type="caution">
    <text evidence="3">The sequence shown here is derived from an EMBL/GenBank/DDBJ whole genome shotgun (WGS) entry which is preliminary data.</text>
</comment>
<evidence type="ECO:0000259" key="2">
    <source>
        <dbReference type="Pfam" id="PF02371"/>
    </source>
</evidence>
<dbReference type="InterPro" id="IPR002525">
    <property type="entry name" value="Transp_IS110-like_N"/>
</dbReference>
<name>A0A0P9KII3_9PSED</name>
<dbReference type="EMBL" id="RBOC01000141">
    <property type="protein sequence ID" value="RMM07334.1"/>
    <property type="molecule type" value="Genomic_DNA"/>
</dbReference>
<dbReference type="NCBIfam" id="NF033542">
    <property type="entry name" value="transpos_IS110"/>
    <property type="match status" value="1"/>
</dbReference>
<dbReference type="GO" id="GO:0006313">
    <property type="term" value="P:DNA transposition"/>
    <property type="evidence" value="ECO:0007669"/>
    <property type="project" value="InterPro"/>
</dbReference>
<sequence length="338" mass="37424">MSESALIGIDLGKHTFHLHGQDKSGREVFRKKCSRAQMMQFFASSQSCVVAMEACAGSHCVARQLAAIGHTAKLISPQFVKPFVKGNKNDFVDAEAICEAASRPSMRFVTPKTESQQTLSVLHRMRESLVRDRTRTVNQMHGFLLEFGVSLPRGSTIMKRLAVVLAEHELPVRLTVLLQRLHNHLIYLDEQIKAMDKELACQVADDDLGSRLLSIPCVGPITASLLAVEMGDGKQYRCSRDFAASVGLVPKQYSTGGKANLLGISKRGDKHLRQLLVQCSRVYMQRLDHQKGALADWVRSLLSRRHSNFVACALANKLARIAWAIAAHHTRYEAGPGT</sequence>
<protein>
    <submittedName>
        <fullName evidence="3">Transposase</fullName>
    </submittedName>
</protein>
<dbReference type="AlphaFoldDB" id="A0A0P9KII3"/>
<feature type="domain" description="Transposase IS116/IS110/IS902 C-terminal" evidence="2">
    <location>
        <begin position="210"/>
        <end position="288"/>
    </location>
</feature>
<dbReference type="InterPro" id="IPR003346">
    <property type="entry name" value="Transposase_20"/>
</dbReference>
<gene>
    <name evidence="3" type="ORF">ALQ84_01157</name>
</gene>
<dbReference type="Proteomes" id="UP000278587">
    <property type="component" value="Unassembled WGS sequence"/>
</dbReference>
<dbReference type="GO" id="GO:0003677">
    <property type="term" value="F:DNA binding"/>
    <property type="evidence" value="ECO:0007669"/>
    <property type="project" value="InterPro"/>
</dbReference>
<evidence type="ECO:0000313" key="4">
    <source>
        <dbReference type="Proteomes" id="UP000278587"/>
    </source>
</evidence>
<organism evidence="3 4">
    <name type="scientific">Pseudomonas caricapapayae</name>
    <dbReference type="NCBI Taxonomy" id="46678"/>
    <lineage>
        <taxon>Bacteria</taxon>
        <taxon>Pseudomonadati</taxon>
        <taxon>Pseudomonadota</taxon>
        <taxon>Gammaproteobacteria</taxon>
        <taxon>Pseudomonadales</taxon>
        <taxon>Pseudomonadaceae</taxon>
        <taxon>Pseudomonas</taxon>
    </lineage>
</organism>
<reference evidence="3 4" key="1">
    <citation type="submission" date="2018-08" db="EMBL/GenBank/DDBJ databases">
        <title>Recombination of ecologically and evolutionarily significant loci maintains genetic cohesion in the Pseudomonas syringae species complex.</title>
        <authorList>
            <person name="Dillon M."/>
            <person name="Thakur S."/>
            <person name="Almeida R.N.D."/>
            <person name="Weir B.S."/>
            <person name="Guttman D.S."/>
        </authorList>
    </citation>
    <scope>NUCLEOTIDE SEQUENCE [LARGE SCALE GENOMIC DNA]</scope>
    <source>
        <strain evidence="3 4">ICMP 4086</strain>
    </source>
</reference>